<name>A0A224XQJ2_9HEMI</name>
<dbReference type="EMBL" id="GFTR01001651">
    <property type="protein sequence ID" value="JAW14775.1"/>
    <property type="molecule type" value="Transcribed_RNA"/>
</dbReference>
<dbReference type="AlphaFoldDB" id="A0A224XQJ2"/>
<organism evidence="1">
    <name type="scientific">Panstrongylus lignarius</name>
    <dbReference type="NCBI Taxonomy" id="156445"/>
    <lineage>
        <taxon>Eukaryota</taxon>
        <taxon>Metazoa</taxon>
        <taxon>Ecdysozoa</taxon>
        <taxon>Arthropoda</taxon>
        <taxon>Hexapoda</taxon>
        <taxon>Insecta</taxon>
        <taxon>Pterygota</taxon>
        <taxon>Neoptera</taxon>
        <taxon>Paraneoptera</taxon>
        <taxon>Hemiptera</taxon>
        <taxon>Heteroptera</taxon>
        <taxon>Panheteroptera</taxon>
        <taxon>Cimicomorpha</taxon>
        <taxon>Reduviidae</taxon>
        <taxon>Triatominae</taxon>
        <taxon>Panstrongylus</taxon>
    </lineage>
</organism>
<protein>
    <submittedName>
        <fullName evidence="1">Uncharacterized protein</fullName>
    </submittedName>
</protein>
<reference evidence="1" key="1">
    <citation type="journal article" date="2018" name="PLoS Negl. Trop. Dis.">
        <title>An insight into the salivary gland and fat body transcriptome of Panstrongylus lignarius (Hemiptera: Heteroptera), the main vector of Chagas disease in Peru.</title>
        <authorList>
            <person name="Nevoa J.C."/>
            <person name="Mendes M.T."/>
            <person name="da Silva M.V."/>
            <person name="Soares S.C."/>
            <person name="Oliveira C.J.F."/>
            <person name="Ribeiro J.M.C."/>
        </authorList>
    </citation>
    <scope>NUCLEOTIDE SEQUENCE</scope>
</reference>
<sequence>MNLLAGHDLFWLVLHHLPVSFSLPLLLSFHRLSACLASLLLYPLTFPTFRSSWDDHETSFPQLVSRRPTSFLISILKQSGKVVETLFTTDLFGVHTKSEASLE</sequence>
<proteinExistence type="predicted"/>
<evidence type="ECO:0000313" key="1">
    <source>
        <dbReference type="EMBL" id="JAW14775.1"/>
    </source>
</evidence>
<accession>A0A224XQJ2</accession>